<organism evidence="1 2">
    <name type="scientific">Trichinella pseudospiralis</name>
    <name type="common">Parasitic roundworm</name>
    <dbReference type="NCBI Taxonomy" id="6337"/>
    <lineage>
        <taxon>Eukaryota</taxon>
        <taxon>Metazoa</taxon>
        <taxon>Ecdysozoa</taxon>
        <taxon>Nematoda</taxon>
        <taxon>Enoplea</taxon>
        <taxon>Dorylaimia</taxon>
        <taxon>Trichinellida</taxon>
        <taxon>Trichinellidae</taxon>
        <taxon>Trichinella</taxon>
    </lineage>
</organism>
<sequence>MELGYLKSSKLDTTKLQETSQIQTLRGAADSL</sequence>
<keyword evidence="2" id="KW-1185">Reference proteome</keyword>
<gene>
    <name evidence="1" type="ORF">T4D_16937</name>
</gene>
<proteinExistence type="predicted"/>
<evidence type="ECO:0000313" key="1">
    <source>
        <dbReference type="EMBL" id="KRY64197.1"/>
    </source>
</evidence>
<comment type="caution">
    <text evidence="1">The sequence shown here is derived from an EMBL/GenBank/DDBJ whole genome shotgun (WGS) entry which is preliminary data.</text>
</comment>
<dbReference type="Proteomes" id="UP000054995">
    <property type="component" value="Unassembled WGS sequence"/>
</dbReference>
<dbReference type="AlphaFoldDB" id="A0A0V1DRT1"/>
<dbReference type="EMBL" id="JYDT01001703">
    <property type="protein sequence ID" value="KRY64197.1"/>
    <property type="molecule type" value="Genomic_DNA"/>
</dbReference>
<reference evidence="1 2" key="1">
    <citation type="submission" date="2015-01" db="EMBL/GenBank/DDBJ databases">
        <title>Evolution of Trichinella species and genotypes.</title>
        <authorList>
            <person name="Korhonen P.K."/>
            <person name="Edoardo P."/>
            <person name="Giuseppe L.R."/>
            <person name="Gasser R.B."/>
        </authorList>
    </citation>
    <scope>NUCLEOTIDE SEQUENCE [LARGE SCALE GENOMIC DNA]</scope>
    <source>
        <strain evidence="1">ISS470</strain>
    </source>
</reference>
<name>A0A0V1DRT1_TRIPS</name>
<accession>A0A0V1DRT1</accession>
<evidence type="ECO:0000313" key="2">
    <source>
        <dbReference type="Proteomes" id="UP000054995"/>
    </source>
</evidence>
<protein>
    <submittedName>
        <fullName evidence="1">Uncharacterized protein</fullName>
    </submittedName>
</protein>